<dbReference type="Proteomes" id="UP000253426">
    <property type="component" value="Unassembled WGS sequence"/>
</dbReference>
<dbReference type="Gene3D" id="3.30.360.10">
    <property type="entry name" value="Dihydrodipicolinate Reductase, domain 2"/>
    <property type="match status" value="1"/>
</dbReference>
<comment type="similarity">
    <text evidence="2">Belongs to the zinc-containing alcohol dehydrogenase family.</text>
</comment>
<keyword evidence="3" id="KW-0479">Metal-binding</keyword>
<evidence type="ECO:0000256" key="3">
    <source>
        <dbReference type="ARBA" id="ARBA00022723"/>
    </source>
</evidence>
<dbReference type="SUPFAM" id="SSF51735">
    <property type="entry name" value="NAD(P)-binding Rossmann-fold domains"/>
    <property type="match status" value="2"/>
</dbReference>
<dbReference type="SMART" id="SM00829">
    <property type="entry name" value="PKS_ER"/>
    <property type="match status" value="1"/>
</dbReference>
<dbReference type="Pfam" id="PF22725">
    <property type="entry name" value="GFO_IDH_MocA_C3"/>
    <property type="match status" value="1"/>
</dbReference>
<reference evidence="7 8" key="1">
    <citation type="submission" date="2018-06" db="EMBL/GenBank/DDBJ databases">
        <title>Genomic Encyclopedia of Type Strains, Phase IV (KMG-IV): sequencing the most valuable type-strain genomes for metagenomic binning, comparative biology and taxonomic classification.</title>
        <authorList>
            <person name="Goeker M."/>
        </authorList>
    </citation>
    <scope>NUCLEOTIDE SEQUENCE [LARGE SCALE GENOMIC DNA]</scope>
    <source>
        <strain evidence="7 8">DSM 25532</strain>
    </source>
</reference>
<protein>
    <submittedName>
        <fullName evidence="7">Putative dehydrogenase</fullName>
    </submittedName>
</protein>
<dbReference type="Pfam" id="PF01408">
    <property type="entry name" value="GFO_IDH_MocA"/>
    <property type="match status" value="1"/>
</dbReference>
<dbReference type="AlphaFoldDB" id="A0A366H338"/>
<dbReference type="CDD" id="cd08255">
    <property type="entry name" value="2-desacetyl-2-hydroxyethyl_bacteriochlorophyllide_like"/>
    <property type="match status" value="1"/>
</dbReference>
<keyword evidence="5" id="KW-0560">Oxidoreductase</keyword>
<proteinExistence type="inferred from homology"/>
<evidence type="ECO:0000256" key="4">
    <source>
        <dbReference type="ARBA" id="ARBA00022833"/>
    </source>
</evidence>
<dbReference type="EMBL" id="QNRR01000017">
    <property type="protein sequence ID" value="RBP36359.1"/>
    <property type="molecule type" value="Genomic_DNA"/>
</dbReference>
<evidence type="ECO:0000259" key="6">
    <source>
        <dbReference type="SMART" id="SM00829"/>
    </source>
</evidence>
<dbReference type="InterPro" id="IPR011032">
    <property type="entry name" value="GroES-like_sf"/>
</dbReference>
<evidence type="ECO:0000256" key="1">
    <source>
        <dbReference type="ARBA" id="ARBA00001947"/>
    </source>
</evidence>
<sequence length="726" mass="78706">MKQLAQYQDGRLELQEVPVPVPPPGGILVRTTCSVISPGTEKMKVEQARMSLLQKAKARPDQVKKVLDTARTLGWKAALQKVKNRLESPSPLGYSAAGEVVAVDTANTRFQVGDRVACGGAECAFHAEMIAVPDLLASPIPDGVEDWQAAYTTLASISMQAVRQAQAGLGERVLVMGQGLVGQLATSLLAASGVRVMGVDYVAQRLAVAQQMGAERVVNPGATKVEDAVREWTDGLGVDAVLLCVGGKTSAPADQAIACLRDRGTLVIVGIYDAQLEWKTAYMKDIQVRYSRSYGPGRYDPQYEWGGRDYPVGYVRWTENRNFESCLHLMKSGGLNLNPVTTRRAQFSDAVSVYNDLMQQGNADIGVVLGYDGKQVAVPAAVQSPAKQACVNGTSPIKLQSGNGMVLDVIGAGNFARTMLLPHVKGQVSFGTIVNGTGLSARHVREKFGFQDAETDSARVFSREGGSAVMIGTRHHLHAPLVLDGLKAGKHVFVEKPLCLTVEELENISHEVHQSNGHGTGSVMVGFNRRFAPATVELMRVLRAIPGPKTLTYHVFAGPLAPDHWYANLEESGGRVLGEACHFLDFACHVLSAKPQKVTAQTVWPARGRNAFPDSVTAQVEFSDGSSFQLVYTAEGDFAFPKESFRVFASGLVAECENFQKLSLYQKRKGTEKKYTSKGHAEEMAAWSAFLKGESEHPMPYAEIHQSMMLTFAVLESIRENRQVTL</sequence>
<dbReference type="OrthoDB" id="9769198at2"/>
<dbReference type="GO" id="GO:0046872">
    <property type="term" value="F:metal ion binding"/>
    <property type="evidence" value="ECO:0007669"/>
    <property type="project" value="UniProtKB-KW"/>
</dbReference>
<dbReference type="RefSeq" id="WP_113961952.1">
    <property type="nucleotide sequence ID" value="NZ_QNRR01000017.1"/>
</dbReference>
<comment type="caution">
    <text evidence="7">The sequence shown here is derived from an EMBL/GenBank/DDBJ whole genome shotgun (WGS) entry which is preliminary data.</text>
</comment>
<name>A0A366H338_9BACT</name>
<dbReference type="InterPro" id="IPR013154">
    <property type="entry name" value="ADH-like_N"/>
</dbReference>
<accession>A0A366H338</accession>
<evidence type="ECO:0000313" key="7">
    <source>
        <dbReference type="EMBL" id="RBP36359.1"/>
    </source>
</evidence>
<organism evidence="7 8">
    <name type="scientific">Roseimicrobium gellanilyticum</name>
    <dbReference type="NCBI Taxonomy" id="748857"/>
    <lineage>
        <taxon>Bacteria</taxon>
        <taxon>Pseudomonadati</taxon>
        <taxon>Verrucomicrobiota</taxon>
        <taxon>Verrucomicrobiia</taxon>
        <taxon>Verrucomicrobiales</taxon>
        <taxon>Verrucomicrobiaceae</taxon>
        <taxon>Roseimicrobium</taxon>
    </lineage>
</organism>
<dbReference type="SUPFAM" id="SSF55347">
    <property type="entry name" value="Glyceraldehyde-3-phosphate dehydrogenase-like, C-terminal domain"/>
    <property type="match status" value="1"/>
</dbReference>
<dbReference type="SUPFAM" id="SSF50129">
    <property type="entry name" value="GroES-like"/>
    <property type="match status" value="1"/>
</dbReference>
<evidence type="ECO:0000313" key="8">
    <source>
        <dbReference type="Proteomes" id="UP000253426"/>
    </source>
</evidence>
<dbReference type="GO" id="GO:0000166">
    <property type="term" value="F:nucleotide binding"/>
    <property type="evidence" value="ECO:0007669"/>
    <property type="project" value="InterPro"/>
</dbReference>
<dbReference type="PANTHER" id="PTHR43350">
    <property type="entry name" value="NAD-DEPENDENT ALCOHOL DEHYDROGENASE"/>
    <property type="match status" value="1"/>
</dbReference>
<feature type="domain" description="Enoyl reductase (ER)" evidence="6">
    <location>
        <begin position="10"/>
        <end position="369"/>
    </location>
</feature>
<dbReference type="Pfam" id="PF08240">
    <property type="entry name" value="ADH_N"/>
    <property type="match status" value="1"/>
</dbReference>
<keyword evidence="8" id="KW-1185">Reference proteome</keyword>
<dbReference type="InterPro" id="IPR013149">
    <property type="entry name" value="ADH-like_C"/>
</dbReference>
<dbReference type="Gene3D" id="3.90.180.10">
    <property type="entry name" value="Medium-chain alcohol dehydrogenases, catalytic domain"/>
    <property type="match status" value="1"/>
</dbReference>
<gene>
    <name evidence="7" type="ORF">DES53_11770</name>
</gene>
<evidence type="ECO:0000256" key="5">
    <source>
        <dbReference type="ARBA" id="ARBA00023002"/>
    </source>
</evidence>
<dbReference type="Gene3D" id="3.40.50.720">
    <property type="entry name" value="NAD(P)-binding Rossmann-like Domain"/>
    <property type="match status" value="2"/>
</dbReference>
<keyword evidence="4" id="KW-0862">Zinc</keyword>
<dbReference type="Pfam" id="PF00107">
    <property type="entry name" value="ADH_zinc_N"/>
    <property type="match status" value="1"/>
</dbReference>
<comment type="cofactor">
    <cofactor evidence="1">
        <name>Zn(2+)</name>
        <dbReference type="ChEBI" id="CHEBI:29105"/>
    </cofactor>
</comment>
<dbReference type="PANTHER" id="PTHR43350:SF19">
    <property type="entry name" value="D-GULOSIDE 3-DEHYDROGENASE"/>
    <property type="match status" value="1"/>
</dbReference>
<dbReference type="InterPro" id="IPR036291">
    <property type="entry name" value="NAD(P)-bd_dom_sf"/>
</dbReference>
<evidence type="ECO:0000256" key="2">
    <source>
        <dbReference type="ARBA" id="ARBA00008072"/>
    </source>
</evidence>
<dbReference type="InterPro" id="IPR020843">
    <property type="entry name" value="ER"/>
</dbReference>
<dbReference type="GO" id="GO:0016491">
    <property type="term" value="F:oxidoreductase activity"/>
    <property type="evidence" value="ECO:0007669"/>
    <property type="project" value="UniProtKB-KW"/>
</dbReference>
<dbReference type="InterPro" id="IPR000683">
    <property type="entry name" value="Gfo/Idh/MocA-like_OxRdtase_N"/>
</dbReference>
<dbReference type="InterPro" id="IPR055170">
    <property type="entry name" value="GFO_IDH_MocA-like_dom"/>
</dbReference>